<reference evidence="2" key="1">
    <citation type="journal article" date="2018" name="Nat. Microbiol.">
        <title>Leveraging single-cell genomics to expand the fungal tree of life.</title>
        <authorList>
            <person name="Ahrendt S.R."/>
            <person name="Quandt C.A."/>
            <person name="Ciobanu D."/>
            <person name="Clum A."/>
            <person name="Salamov A."/>
            <person name="Andreopoulos B."/>
            <person name="Cheng J.F."/>
            <person name="Woyke T."/>
            <person name="Pelin A."/>
            <person name="Henrissat B."/>
            <person name="Reynolds N.K."/>
            <person name="Benny G.L."/>
            <person name="Smith M.E."/>
            <person name="James T.Y."/>
            <person name="Grigoriev I.V."/>
        </authorList>
    </citation>
    <scope>NUCLEOTIDE SEQUENCE [LARGE SCALE GENOMIC DNA]</scope>
</reference>
<organism evidence="1 2">
    <name type="scientific">Blyttiomyces helicus</name>
    <dbReference type="NCBI Taxonomy" id="388810"/>
    <lineage>
        <taxon>Eukaryota</taxon>
        <taxon>Fungi</taxon>
        <taxon>Fungi incertae sedis</taxon>
        <taxon>Chytridiomycota</taxon>
        <taxon>Chytridiomycota incertae sedis</taxon>
        <taxon>Chytridiomycetes</taxon>
        <taxon>Chytridiomycetes incertae sedis</taxon>
        <taxon>Blyttiomyces</taxon>
    </lineage>
</organism>
<dbReference type="InterPro" id="IPR036265">
    <property type="entry name" value="HIT-like_sf"/>
</dbReference>
<evidence type="ECO:0000313" key="2">
    <source>
        <dbReference type="Proteomes" id="UP000269721"/>
    </source>
</evidence>
<dbReference type="PANTHER" id="PTHR46648">
    <property type="entry name" value="HIT FAMILY PROTEIN 1"/>
    <property type="match status" value="1"/>
</dbReference>
<protein>
    <submittedName>
        <fullName evidence="1">Uncharacterized protein</fullName>
    </submittedName>
</protein>
<dbReference type="OrthoDB" id="2262349at2759"/>
<dbReference type="AlphaFoldDB" id="A0A4P9W2B0"/>
<accession>A0A4P9W2B0</accession>
<dbReference type="SUPFAM" id="SSF54197">
    <property type="entry name" value="HIT-like"/>
    <property type="match status" value="1"/>
</dbReference>
<proteinExistence type="predicted"/>
<dbReference type="EMBL" id="KZ998272">
    <property type="protein sequence ID" value="RKO86351.1"/>
    <property type="molecule type" value="Genomic_DNA"/>
</dbReference>
<sequence length="240" mass="25683">MTSPTTAAKYVLATRGPSSVRISPSPTAPGQLQITTTSPQDLFSLPLKDYTTLLLLAHSTSRLLSNSLQVHRVALATTGEPSPSLSLIPLHGLDPSSWFPILTHNDEFISTPAFVDSKGGPKESSATLDAIQGRITAQTGWTPAAMDLTFHGDKADANLFARLVRGEIEQWRVWESAGHVGFLTPFPNSFGAAVVVPRKHLTSDIFAIGEEDFVALVGAAWEVARKLKDALGATHVGMVF</sequence>
<keyword evidence="2" id="KW-1185">Reference proteome</keyword>
<dbReference type="InterPro" id="IPR001310">
    <property type="entry name" value="Histidine_triad_HIT"/>
</dbReference>
<feature type="non-terminal residue" evidence="1">
    <location>
        <position position="240"/>
    </location>
</feature>
<gene>
    <name evidence="1" type="ORF">BDK51DRAFT_17028</name>
</gene>
<dbReference type="Gene3D" id="3.30.428.10">
    <property type="entry name" value="HIT-like"/>
    <property type="match status" value="1"/>
</dbReference>
<dbReference type="PANTHER" id="PTHR46648:SF1">
    <property type="entry name" value="ADENOSINE 5'-MONOPHOSPHORAMIDASE HNT1"/>
    <property type="match status" value="1"/>
</dbReference>
<name>A0A4P9W2B0_9FUNG</name>
<dbReference type="Proteomes" id="UP000269721">
    <property type="component" value="Unassembled WGS sequence"/>
</dbReference>
<evidence type="ECO:0000313" key="1">
    <source>
        <dbReference type="EMBL" id="RKO86351.1"/>
    </source>
</evidence>